<comment type="catalytic activity">
    <reaction evidence="8">
        <text>dopamine + acetyl-CoA = N-acetyldopamine + CoA + H(+)</text>
        <dbReference type="Rhea" id="RHEA:51388"/>
        <dbReference type="ChEBI" id="CHEBI:15378"/>
        <dbReference type="ChEBI" id="CHEBI:57287"/>
        <dbReference type="ChEBI" id="CHEBI:57288"/>
        <dbReference type="ChEBI" id="CHEBI:59905"/>
        <dbReference type="ChEBI" id="CHEBI:125678"/>
    </reaction>
    <physiologicalReaction direction="left-to-right" evidence="8">
        <dbReference type="Rhea" id="RHEA:51389"/>
    </physiologicalReaction>
</comment>
<dbReference type="FunFam" id="3.40.630.30:FF:000046">
    <property type="entry name" value="Dopamine N-acetyltransferase"/>
    <property type="match status" value="1"/>
</dbReference>
<comment type="catalytic activity">
    <reaction evidence="10">
        <text>serotonin + hexadecanoyl-CoA = N-hexadecanoyl-serotonin + CoA + H(+)</text>
        <dbReference type="Rhea" id="RHEA:51384"/>
        <dbReference type="ChEBI" id="CHEBI:15378"/>
        <dbReference type="ChEBI" id="CHEBI:57287"/>
        <dbReference type="ChEBI" id="CHEBI:57379"/>
        <dbReference type="ChEBI" id="CHEBI:134059"/>
        <dbReference type="ChEBI" id="CHEBI:350546"/>
    </reaction>
    <physiologicalReaction direction="left-to-right" evidence="10">
        <dbReference type="Rhea" id="RHEA:51385"/>
    </physiologicalReaction>
</comment>
<evidence type="ECO:0000259" key="13">
    <source>
        <dbReference type="PROSITE" id="PS51186"/>
    </source>
</evidence>
<dbReference type="Proteomes" id="UP000025227">
    <property type="component" value="Unplaced"/>
</dbReference>
<dbReference type="PANTHER" id="PTHR20905">
    <property type="entry name" value="N-ACETYLTRANSFERASE-RELATED"/>
    <property type="match status" value="1"/>
</dbReference>
<comment type="catalytic activity">
    <reaction evidence="11">
        <text>dopamine + hexadecanoyl-CoA = N-hexadecanoyl-dopamine + CoA + H(+)</text>
        <dbReference type="Rhea" id="RHEA:51376"/>
        <dbReference type="ChEBI" id="CHEBI:15378"/>
        <dbReference type="ChEBI" id="CHEBI:57287"/>
        <dbReference type="ChEBI" id="CHEBI:57379"/>
        <dbReference type="ChEBI" id="CHEBI:59905"/>
        <dbReference type="ChEBI" id="CHEBI:134058"/>
    </reaction>
    <physiologicalReaction direction="left-to-right" evidence="11">
        <dbReference type="Rhea" id="RHEA:51377"/>
    </physiologicalReaction>
</comment>
<dbReference type="OrthoDB" id="41532at2759"/>
<evidence type="ECO:0000313" key="14">
    <source>
        <dbReference type="Proteomes" id="UP000025227"/>
    </source>
</evidence>
<keyword evidence="14" id="KW-1185">Reference proteome</keyword>
<dbReference type="PROSITE" id="PS51186">
    <property type="entry name" value="GNAT"/>
    <property type="match status" value="1"/>
</dbReference>
<dbReference type="EC" id="2.3.1.87" evidence="4"/>
<evidence type="ECO:0000256" key="9">
    <source>
        <dbReference type="ARBA" id="ARBA00051823"/>
    </source>
</evidence>
<proteinExistence type="inferred from homology"/>
<dbReference type="InterPro" id="IPR000182">
    <property type="entry name" value="GNAT_dom"/>
</dbReference>
<evidence type="ECO:0000256" key="11">
    <source>
        <dbReference type="ARBA" id="ARBA00052335"/>
    </source>
</evidence>
<evidence type="ECO:0000256" key="5">
    <source>
        <dbReference type="ARBA" id="ARBA00050189"/>
    </source>
</evidence>
<dbReference type="CDD" id="cd04301">
    <property type="entry name" value="NAT_SF"/>
    <property type="match status" value="1"/>
</dbReference>
<name>A0A7I4YGD9_HAECO</name>
<feature type="domain" description="N-acetyltransferase" evidence="13">
    <location>
        <begin position="18"/>
        <end position="207"/>
    </location>
</feature>
<dbReference type="AlphaFoldDB" id="A0A7I4YGD9"/>
<organism evidence="14 15">
    <name type="scientific">Haemonchus contortus</name>
    <name type="common">Barber pole worm</name>
    <dbReference type="NCBI Taxonomy" id="6289"/>
    <lineage>
        <taxon>Eukaryota</taxon>
        <taxon>Metazoa</taxon>
        <taxon>Ecdysozoa</taxon>
        <taxon>Nematoda</taxon>
        <taxon>Chromadorea</taxon>
        <taxon>Rhabditida</taxon>
        <taxon>Rhabditina</taxon>
        <taxon>Rhabditomorpha</taxon>
        <taxon>Strongyloidea</taxon>
        <taxon>Trichostrongylidae</taxon>
        <taxon>Haemonchus</taxon>
    </lineage>
</organism>
<comment type="similarity">
    <text evidence="3">Belongs to the acetyltransferase family. AANAT subfamily.</text>
</comment>
<evidence type="ECO:0000313" key="15">
    <source>
        <dbReference type="WBParaSite" id="HCON_00099045-00001"/>
    </source>
</evidence>
<evidence type="ECO:0000256" key="10">
    <source>
        <dbReference type="ARBA" id="ARBA00052178"/>
    </source>
</evidence>
<evidence type="ECO:0000256" key="6">
    <source>
        <dbReference type="ARBA" id="ARBA00050849"/>
    </source>
</evidence>
<dbReference type="GO" id="GO:0004059">
    <property type="term" value="F:aralkylamine N-acetyltransferase activity"/>
    <property type="evidence" value="ECO:0007669"/>
    <property type="project" value="UniProtKB-EC"/>
</dbReference>
<evidence type="ECO:0000256" key="3">
    <source>
        <dbReference type="ARBA" id="ARBA00038182"/>
    </source>
</evidence>
<keyword evidence="1" id="KW-0808">Transferase</keyword>
<dbReference type="WBParaSite" id="HCON_00099045-00001">
    <property type="protein sequence ID" value="HCON_00099045-00001"/>
    <property type="gene ID" value="HCON_00099045"/>
</dbReference>
<dbReference type="SUPFAM" id="SSF55729">
    <property type="entry name" value="Acyl-CoA N-acyltransferases (Nat)"/>
    <property type="match status" value="1"/>
</dbReference>
<evidence type="ECO:0000256" key="2">
    <source>
        <dbReference type="ARBA" id="ARBA00037926"/>
    </source>
</evidence>
<evidence type="ECO:0000256" key="1">
    <source>
        <dbReference type="ARBA" id="ARBA00022679"/>
    </source>
</evidence>
<accession>A0A7I4YGD9</accession>
<comment type="catalytic activity">
    <reaction evidence="7">
        <text>serotonin + (5Z,8Z,11Z,14Z)-eicosatetraenoyl-CoA = N-[(5Z,8Z,11Z,14Z)-eicosatetraenoyl]-serotonin + CoA + H(+)</text>
        <dbReference type="Rhea" id="RHEA:51396"/>
        <dbReference type="ChEBI" id="CHEBI:15378"/>
        <dbReference type="ChEBI" id="CHEBI:57287"/>
        <dbReference type="ChEBI" id="CHEBI:57368"/>
        <dbReference type="ChEBI" id="CHEBI:132255"/>
        <dbReference type="ChEBI" id="CHEBI:350546"/>
    </reaction>
    <physiologicalReaction direction="left-to-right" evidence="7">
        <dbReference type="Rhea" id="RHEA:51397"/>
    </physiologicalReaction>
</comment>
<evidence type="ECO:0000256" key="4">
    <source>
        <dbReference type="ARBA" id="ARBA00039114"/>
    </source>
</evidence>
<evidence type="ECO:0000256" key="7">
    <source>
        <dbReference type="ARBA" id="ARBA00051284"/>
    </source>
</evidence>
<evidence type="ECO:0000256" key="8">
    <source>
        <dbReference type="ARBA" id="ARBA00051711"/>
    </source>
</evidence>
<reference evidence="15" key="1">
    <citation type="submission" date="2020-12" db="UniProtKB">
        <authorList>
            <consortium name="WormBaseParasite"/>
        </authorList>
    </citation>
    <scope>IDENTIFICATION</scope>
    <source>
        <strain evidence="15">MHco3</strain>
    </source>
</reference>
<sequence>ETMDSHFTYSTAEPKDRDEIREFLMKHFLVEETMNAATSITEEEFAPFADAVLDTSLRTPHSVICRDENDIIAGVALHSIHRRGDPVNIEPLGSKPKRPQINAIASICSECHNSIWQLLEPQINTVLELDIISVGKSYQRRGIAREMLEKCQSPQVLKENNIQGIITQATSYANQTLLQKQGHKVLKEVPFTRYVDENGLPLIKPLDETQSVKLFWKPI</sequence>
<dbReference type="Pfam" id="PF00583">
    <property type="entry name" value="Acetyltransf_1"/>
    <property type="match status" value="1"/>
</dbReference>
<dbReference type="OMA" id="DRKGVMT"/>
<evidence type="ECO:0000256" key="12">
    <source>
        <dbReference type="ARBA" id="ARBA00052491"/>
    </source>
</evidence>
<comment type="catalytic activity">
    <reaction evidence="9">
        <text>serotonin + (9Z)-octadecenoyl-CoA = N-(9Z-octadecenoyl)-serotonin + CoA + H(+)</text>
        <dbReference type="Rhea" id="RHEA:51392"/>
        <dbReference type="ChEBI" id="CHEBI:15378"/>
        <dbReference type="ChEBI" id="CHEBI:57287"/>
        <dbReference type="ChEBI" id="CHEBI:57387"/>
        <dbReference type="ChEBI" id="CHEBI:134064"/>
        <dbReference type="ChEBI" id="CHEBI:350546"/>
    </reaction>
    <physiologicalReaction direction="left-to-right" evidence="9">
        <dbReference type="Rhea" id="RHEA:51393"/>
    </physiologicalReaction>
</comment>
<comment type="catalytic activity">
    <reaction evidence="12">
        <text>serotonin + acetyl-CoA = N-acetylserotonin + CoA + H(+)</text>
        <dbReference type="Rhea" id="RHEA:25217"/>
        <dbReference type="ChEBI" id="CHEBI:15378"/>
        <dbReference type="ChEBI" id="CHEBI:17697"/>
        <dbReference type="ChEBI" id="CHEBI:57287"/>
        <dbReference type="ChEBI" id="CHEBI:57288"/>
        <dbReference type="ChEBI" id="CHEBI:350546"/>
        <dbReference type="EC" id="2.3.1.87"/>
    </reaction>
    <physiologicalReaction direction="left-to-right" evidence="12">
        <dbReference type="Rhea" id="RHEA:25218"/>
    </physiologicalReaction>
</comment>
<comment type="pathway">
    <text evidence="2">Aromatic compound metabolism; melatonin biosynthesis; melatonin from serotonin: step 1/2.</text>
</comment>
<comment type="catalytic activity">
    <reaction evidence="6">
        <text>serotonin + octadecanoyl-CoA = N-octadecanoyl-serotonin + CoA + H(+)</text>
        <dbReference type="Rhea" id="RHEA:51400"/>
        <dbReference type="ChEBI" id="CHEBI:15378"/>
        <dbReference type="ChEBI" id="CHEBI:57287"/>
        <dbReference type="ChEBI" id="CHEBI:57394"/>
        <dbReference type="ChEBI" id="CHEBI:134065"/>
        <dbReference type="ChEBI" id="CHEBI:350546"/>
    </reaction>
    <physiologicalReaction direction="left-to-right" evidence="6">
        <dbReference type="Rhea" id="RHEA:51401"/>
    </physiologicalReaction>
</comment>
<dbReference type="PANTHER" id="PTHR20905:SF30">
    <property type="entry name" value="N-ACETYLTRANSFERASE DOMAIN-CONTAINING PROTEIN"/>
    <property type="match status" value="1"/>
</dbReference>
<dbReference type="Gene3D" id="3.40.630.30">
    <property type="match status" value="1"/>
</dbReference>
<dbReference type="InterPro" id="IPR016181">
    <property type="entry name" value="Acyl_CoA_acyltransferase"/>
</dbReference>
<protein>
    <recommendedName>
        <fullName evidence="4">aralkylamine N-acetyltransferase</fullName>
        <ecNumber evidence="4">2.3.1.87</ecNumber>
    </recommendedName>
</protein>
<comment type="catalytic activity">
    <reaction evidence="5">
        <text>dopamine + (9Z)-octadecenoyl-CoA = N-(9Z-octadecanoyl)-dopamine + CoA + H(+)</text>
        <dbReference type="Rhea" id="RHEA:51380"/>
        <dbReference type="ChEBI" id="CHEBI:15378"/>
        <dbReference type="ChEBI" id="CHEBI:31883"/>
        <dbReference type="ChEBI" id="CHEBI:57287"/>
        <dbReference type="ChEBI" id="CHEBI:57387"/>
        <dbReference type="ChEBI" id="CHEBI:59905"/>
    </reaction>
    <physiologicalReaction direction="left-to-right" evidence="5">
        <dbReference type="Rhea" id="RHEA:51381"/>
    </physiologicalReaction>
</comment>